<evidence type="ECO:0000313" key="1">
    <source>
        <dbReference type="EMBL" id="QFZ30574.1"/>
    </source>
</evidence>
<evidence type="ECO:0000313" key="2">
    <source>
        <dbReference type="Proteomes" id="UP000326582"/>
    </source>
</evidence>
<organism evidence="1 2">
    <name type="scientific">Clavispora lusitaniae</name>
    <name type="common">Candida lusitaniae</name>
    <dbReference type="NCBI Taxonomy" id="36911"/>
    <lineage>
        <taxon>Eukaryota</taxon>
        <taxon>Fungi</taxon>
        <taxon>Dikarya</taxon>
        <taxon>Ascomycota</taxon>
        <taxon>Saccharomycotina</taxon>
        <taxon>Pichiomycetes</taxon>
        <taxon>Metschnikowiaceae</taxon>
        <taxon>Clavispora</taxon>
    </lineage>
</organism>
<reference evidence="2" key="1">
    <citation type="journal article" date="2019" name="MBio">
        <title>Comparative genomics for the elucidation of multidrug resistance (MDR) in Candida lusitaniae.</title>
        <authorList>
            <person name="Kannan A."/>
            <person name="Asner S.A."/>
            <person name="Trachsel E."/>
            <person name="Kelly S."/>
            <person name="Parker J."/>
            <person name="Sanglard D."/>
        </authorList>
    </citation>
    <scope>NUCLEOTIDE SEQUENCE [LARGE SCALE GENOMIC DNA]</scope>
    <source>
        <strain evidence="2">P1</strain>
    </source>
</reference>
<name>A0ACD0WSS7_CLALS</name>
<protein>
    <submittedName>
        <fullName evidence="1">Uncharacterized protein</fullName>
    </submittedName>
</protein>
<sequence length="175" mass="19704">MSIADVSKTLGGLAEAIHKKSAELEALEKEYKRKLVLLNSYIGKLEARTGSQDQEAPEKTEEEIVRLLETQVRCKNCSNVVYDPSSECDYVLIPKTRVNILQDAKLGQDSTTETVKTEEIIKDKDPTETEENHKLPGFSSDNKHRKSKSKKTCSYCNKAGHSRARCFSRLSKPLE</sequence>
<dbReference type="Proteomes" id="UP000326582">
    <property type="component" value="Chromosome 8"/>
</dbReference>
<gene>
    <name evidence="1" type="ORF">EJF14_80296</name>
</gene>
<proteinExistence type="predicted"/>
<accession>A0ACD0WSS7</accession>
<dbReference type="EMBL" id="CP038491">
    <property type="protein sequence ID" value="QFZ30574.1"/>
    <property type="molecule type" value="Genomic_DNA"/>
</dbReference>
<keyword evidence="2" id="KW-1185">Reference proteome</keyword>